<dbReference type="InterPro" id="IPR011990">
    <property type="entry name" value="TPR-like_helical_dom_sf"/>
</dbReference>
<dbReference type="Pfam" id="PF13174">
    <property type="entry name" value="TPR_6"/>
    <property type="match status" value="1"/>
</dbReference>
<protein>
    <submittedName>
        <fullName evidence="2">Tetratricopeptide repeat protein</fullName>
    </submittedName>
</protein>
<dbReference type="AlphaFoldDB" id="A0AA49JE86"/>
<name>A0AA49JE86_9BACT</name>
<reference evidence="2" key="1">
    <citation type="journal article" date="2023" name="Comput. Struct. Biotechnol. J.">
        <title>Discovery of a novel marine Bacteroidetes with a rich repertoire of carbohydrate-active enzymes.</title>
        <authorList>
            <person name="Chen B."/>
            <person name="Liu G."/>
            <person name="Chen Q."/>
            <person name="Wang H."/>
            <person name="Liu L."/>
            <person name="Tang K."/>
        </authorList>
    </citation>
    <scope>NUCLEOTIDE SEQUENCE</scope>
    <source>
        <strain evidence="2">TK19036</strain>
    </source>
</reference>
<dbReference type="InterPro" id="IPR019734">
    <property type="entry name" value="TPR_rpt"/>
</dbReference>
<evidence type="ECO:0000256" key="1">
    <source>
        <dbReference type="SAM" id="Phobius"/>
    </source>
</evidence>
<evidence type="ECO:0000313" key="2">
    <source>
        <dbReference type="EMBL" id="WKN36941.1"/>
    </source>
</evidence>
<dbReference type="SUPFAM" id="SSF48452">
    <property type="entry name" value="TPR-like"/>
    <property type="match status" value="1"/>
</dbReference>
<feature type="transmembrane region" description="Helical" evidence="1">
    <location>
        <begin position="89"/>
        <end position="109"/>
    </location>
</feature>
<proteinExistence type="predicted"/>
<dbReference type="EMBL" id="CP120682">
    <property type="protein sequence ID" value="WKN36941.1"/>
    <property type="molecule type" value="Genomic_DNA"/>
</dbReference>
<keyword evidence="1" id="KW-0812">Transmembrane</keyword>
<keyword evidence="1" id="KW-1133">Transmembrane helix</keyword>
<gene>
    <name evidence="2" type="ORF">K4G66_31740</name>
</gene>
<reference evidence="2" key="2">
    <citation type="journal article" date="2024" name="Antonie Van Leeuwenhoek">
        <title>Roseihalotalea indica gen. nov., sp. nov., a halophilic Bacteroidetes from mesopelagic Southwest Indian Ocean with higher carbohydrate metabolic potential.</title>
        <authorList>
            <person name="Chen B."/>
            <person name="Zhang M."/>
            <person name="Lin D."/>
            <person name="Ye J."/>
            <person name="Tang K."/>
        </authorList>
    </citation>
    <scope>NUCLEOTIDE SEQUENCE</scope>
    <source>
        <strain evidence="2">TK19036</strain>
    </source>
</reference>
<dbReference type="Gene3D" id="1.25.40.10">
    <property type="entry name" value="Tetratricopeptide repeat domain"/>
    <property type="match status" value="1"/>
</dbReference>
<accession>A0AA49JE86</accession>
<organism evidence="2">
    <name type="scientific">Roseihalotalea indica</name>
    <dbReference type="NCBI Taxonomy" id="2867963"/>
    <lineage>
        <taxon>Bacteria</taxon>
        <taxon>Pseudomonadati</taxon>
        <taxon>Bacteroidota</taxon>
        <taxon>Cytophagia</taxon>
        <taxon>Cytophagales</taxon>
        <taxon>Catalimonadaceae</taxon>
        <taxon>Roseihalotalea</taxon>
    </lineage>
</organism>
<keyword evidence="1" id="KW-0472">Membrane</keyword>
<sequence length="252" mass="28472">MESRSYHEDDIDRYLGQEMSIQEREAFEERMNHDPALQKEVALQKDITMGINLFGGESLKKQLQSVDREDTDVPPVSEEAPTRRARPMYVWLGIAASLTALFLVAILLFDRGANPQDLYATYFEPYPNVVNPAQRSEGGATDAAGQAMFFYERGEFTKAIELFTQEPLLSDQAYQFYRGVSYLGVNDAQQAVVTFTSLSEDEQNAFYEPSLWYMGLAQLQMDQPKQAKNTFQKVAAIGGDYKAEAQAILDEL</sequence>